<dbReference type="Gene3D" id="2.10.50.10">
    <property type="entry name" value="Tumor Necrosis Factor Receptor, subunit A, domain 2"/>
    <property type="match status" value="4"/>
</dbReference>
<gene>
    <name evidence="3" type="ORF">M0811_08245</name>
</gene>
<feature type="domain" description="Tyrosine-protein kinase ephrin type A/B receptor-like" evidence="2">
    <location>
        <begin position="1315"/>
        <end position="1363"/>
    </location>
</feature>
<feature type="transmembrane region" description="Helical" evidence="1">
    <location>
        <begin position="1685"/>
        <end position="1707"/>
    </location>
</feature>
<evidence type="ECO:0000259" key="2">
    <source>
        <dbReference type="Pfam" id="PF07699"/>
    </source>
</evidence>
<feature type="transmembrane region" description="Helical" evidence="1">
    <location>
        <begin position="1820"/>
        <end position="1842"/>
    </location>
</feature>
<dbReference type="InterPro" id="IPR011641">
    <property type="entry name" value="Tyr-kin_ephrin_A/B_rcpt-like"/>
</dbReference>
<keyword evidence="3" id="KW-0675">Receptor</keyword>
<sequence>MVNLSDFYDGDTYPLNCEIIYNFTGTLSNVSNVTFYCTSDECTPLTLEGQINIFNSQNVIFDGSNCSKLEIKAPISISSNSNVTFKNTSFYYPNKLISEDSIVYLDQFYLENATMDSNPINGTNSVFVISNLGINGNWSTLSFVSDQEVTNSSTTINNCNGNFKITSEGVPLQISSCSDIDILIKNSQLTINSTEITLYQVKLDNSNFQMQNASIFNLTVFGNSNISGTFLEISELLYFGADEEAQSFVFVPTSISSNFTIEENSSVFFDYLTLETGSEFVNISGKIGINYQFTTNFGNYVIPNLFLYKSSLLKCIYSTLEINNTLSFYGNLEDEKIINCSLNFTGKELTSESTQVQIQKKFSISPTGSCQISTNDLYLIVNNSVLEANYQMNLSRLDFLYNTILNSTLYPQLNVNITLFIGNSTIQNVDIYSNSVILLEYGLVEFQDDTNLYSLKATSPEHSNYTLYGNGSFHTNKLEVEGDLDIDEIFFGKEIEIAENGKLFLSDLTSNSFSQINITLNGSLTISNSSIEDPFDIFIFYSQNLYQLNFIDSQFNFNNKQFDLPNLKLENSNISYLQSNLSSLLLEGLNLFQNSTLQIQDGLIQAEESQTSTLYLNSSNFTFGNNSGFNLNSSSSISIYSFPNSQNFNFSSLEEKNQTFIISFDSCLLLDNVEIEVVGDDRVDFSGELYISNSIFTINSSNIYFGKLEIVGINSEVDLQNDINIQNLTFSSGKLNFTKIISNNSNSLFIFGDGTDQTFFNEGKTSQANITSSGSILIKNNISFPNIAFQLENTSNLNIQSLNFTTSSNSSIINNYGKISINGLDQINSQSSPINFGFFTKNYQVSEINCSGNTKFSQIVVNYGKIQTSTDLSFEMNLFVEEGGMINGSGNEKPNIVVNEDLYITGETQINFVDISANQTKFISFSNHSWINISNSNFTTQYFIFDTTQILSEQTIFTVFQETQFFKDCLILPSDLEQPTTSEFWNNGDFVVDSRNVTFLLTLKNYGSFSANSSFITFSSLENYNKLNISYSNIALLNDSLVSNSSMNNSIEDTQANYFINSTINIKNESSNLYFQGQVKFENGIEIYGNFTIKEDADVILELEKESTQMIIHNTSTLQSPLWLVLLRSSPDEARNYSYNAIYLVNNQTFNMDMLNSTDEQHINFSRNNEWITAIVAGCPQGEYSSGFDKTCHGCGEGNYNDIIGASKCQPCPEGNFSNQTGQSQCQPCSPGSYQQSTEQTSCSLCEIGTYTSKNGSAHCIQCQQGYYNTENGSTNCSVCKKGYYSQLPSQCIPCPTGEYSSIEGSFTCYYCPAGSYSSKEGASSCSTCPSDTYQKEIGQESCIDCPTNSGTSGVGSSSEKDCLCSIGYYGEYGSSCKLCPSGGICDDIGVVVPDAEPGYWHSSSDPTSFFQCAVSAACPGGGTDTCNENIGYSGNLCAVCLSGFYKFGGECMKCPQNQNNRLILMSFFVILLCLFLFIIARKVKNYFASFSIMFSFFQVLAVIAGLKANWPDSINSTWRSLSVFNFNIDYLAVECTVPLTYTQKWWICMSFPFILFFVLLFVYLVVFLHSKTIEKCGSKFMNKFPSFCERPTRQTTNKYLYIFSWARFKFSQLFTHGFGREQRKTLYNNLINSYSTILSFLYLFLSYKVLQVFDCRKQSSGVYLFEPDTSLFCYHEWWMRLLPWAILFFVIYVVGIPLTLAILFFVSSKKMDEKTFDLHFGLLCARYTKRWFFWEIVIMIRKLFMTISQLFFSFDAILQLVVSVVILLASLVLQVQTKPFVSNRHNTLEFVLISFSEIILFSGMVFVSNDLQSSRANNILAIVIISLIWISLTVLVFMILFEIRHRLRVKKGRDVDEIQKSVELSSGKTVINFLASKPSFFLIWNWVLQNTDHKAKLLREFYKQIKDFYSKNESQKEMLNIEEFWKSFLEKWNPFLLQIIQNWFNQASLLERIQFANILSKIRFEIFLNNSNLKK</sequence>
<keyword evidence="1" id="KW-0812">Transmembrane</keyword>
<dbReference type="OrthoDB" id="439917at2759"/>
<dbReference type="InterPro" id="IPR009030">
    <property type="entry name" value="Growth_fac_rcpt_cys_sf"/>
</dbReference>
<name>A0A9Q0LJH2_ANAIG</name>
<protein>
    <submittedName>
        <fullName evidence="3">G protein-coupled receptor-related</fullName>
    </submittedName>
</protein>
<dbReference type="SUPFAM" id="SSF57184">
    <property type="entry name" value="Growth factor receptor domain"/>
    <property type="match status" value="2"/>
</dbReference>
<dbReference type="EMBL" id="JAPDFW010000071">
    <property type="protein sequence ID" value="KAJ5073972.1"/>
    <property type="molecule type" value="Genomic_DNA"/>
</dbReference>
<reference evidence="3" key="1">
    <citation type="submission" date="2022-10" db="EMBL/GenBank/DDBJ databases">
        <title>Novel sulphate-reducing endosymbionts in the free-living metamonad Anaeramoeba.</title>
        <authorList>
            <person name="Jerlstrom-Hultqvist J."/>
            <person name="Cepicka I."/>
            <person name="Gallot-Lavallee L."/>
            <person name="Salas-Leiva D."/>
            <person name="Curtis B.A."/>
            <person name="Zahonova K."/>
            <person name="Pipaliya S."/>
            <person name="Dacks J."/>
            <person name="Roger A.J."/>
        </authorList>
    </citation>
    <scope>NUCLEOTIDE SEQUENCE</scope>
    <source>
        <strain evidence="3">BMAN</strain>
    </source>
</reference>
<comment type="caution">
    <text evidence="3">The sequence shown here is derived from an EMBL/GenBank/DDBJ whole genome shotgun (WGS) entry which is preliminary data.</text>
</comment>
<feature type="transmembrane region" description="Helical" evidence="1">
    <location>
        <begin position="1545"/>
        <end position="1569"/>
    </location>
</feature>
<feature type="transmembrane region" description="Helical" evidence="1">
    <location>
        <begin position="1732"/>
        <end position="1752"/>
    </location>
</feature>
<dbReference type="OMA" id="HSWINIS"/>
<feature type="transmembrane region" description="Helical" evidence="1">
    <location>
        <begin position="1487"/>
        <end position="1507"/>
    </location>
</feature>
<feature type="transmembrane region" description="Helical" evidence="1">
    <location>
        <begin position="1788"/>
        <end position="1808"/>
    </location>
</feature>
<dbReference type="Pfam" id="PF07699">
    <property type="entry name" value="Ephrin_rec_like"/>
    <property type="match status" value="2"/>
</dbReference>
<dbReference type="Proteomes" id="UP001149090">
    <property type="component" value="Unassembled WGS sequence"/>
</dbReference>
<organism evidence="3 4">
    <name type="scientific">Anaeramoeba ignava</name>
    <name type="common">Anaerobic marine amoeba</name>
    <dbReference type="NCBI Taxonomy" id="1746090"/>
    <lineage>
        <taxon>Eukaryota</taxon>
        <taxon>Metamonada</taxon>
        <taxon>Anaeramoebidae</taxon>
        <taxon>Anaeramoeba</taxon>
    </lineage>
</organism>
<feature type="transmembrane region" description="Helical" evidence="1">
    <location>
        <begin position="1758"/>
        <end position="1776"/>
    </location>
</feature>
<evidence type="ECO:0000256" key="1">
    <source>
        <dbReference type="SAM" id="Phobius"/>
    </source>
</evidence>
<dbReference type="PANTHER" id="PTHR11319">
    <property type="entry name" value="G PROTEIN-COUPLED RECEPTOR-RELATED"/>
    <property type="match status" value="1"/>
</dbReference>
<evidence type="ECO:0000313" key="3">
    <source>
        <dbReference type="EMBL" id="KAJ5073972.1"/>
    </source>
</evidence>
<keyword evidence="1" id="KW-0472">Membrane</keyword>
<accession>A0A9Q0LJH2</accession>
<feature type="transmembrane region" description="Helical" evidence="1">
    <location>
        <begin position="1463"/>
        <end position="1480"/>
    </location>
</feature>
<proteinExistence type="predicted"/>
<dbReference type="PANTHER" id="PTHR11319:SF35">
    <property type="entry name" value="OUTER MEMBRANE PROTEIN PMPC-RELATED"/>
    <property type="match status" value="1"/>
</dbReference>
<dbReference type="SMART" id="SM01411">
    <property type="entry name" value="Ephrin_rec_like"/>
    <property type="match status" value="6"/>
</dbReference>
<keyword evidence="4" id="KW-1185">Reference proteome</keyword>
<dbReference type="CDD" id="cd00185">
    <property type="entry name" value="TNFRSF"/>
    <property type="match status" value="2"/>
</dbReference>
<feature type="domain" description="Tyrosine-protein kinase ephrin type A/B receptor-like" evidence="2">
    <location>
        <begin position="1215"/>
        <end position="1257"/>
    </location>
</feature>
<feature type="transmembrane region" description="Helical" evidence="1">
    <location>
        <begin position="1627"/>
        <end position="1646"/>
    </location>
</feature>
<keyword evidence="1" id="KW-1133">Transmembrane helix</keyword>
<evidence type="ECO:0000313" key="4">
    <source>
        <dbReference type="Proteomes" id="UP001149090"/>
    </source>
</evidence>